<evidence type="ECO:0000313" key="1">
    <source>
        <dbReference type="EMBL" id="PNX78828.1"/>
    </source>
</evidence>
<dbReference type="Proteomes" id="UP000236291">
    <property type="component" value="Unassembled WGS sequence"/>
</dbReference>
<proteinExistence type="predicted"/>
<gene>
    <name evidence="1" type="ORF">L195_g034809</name>
</gene>
<evidence type="ECO:0000313" key="2">
    <source>
        <dbReference type="Proteomes" id="UP000236291"/>
    </source>
</evidence>
<protein>
    <submittedName>
        <fullName evidence="1">Uncharacterized protein</fullName>
    </submittedName>
</protein>
<name>A0A2K3LJV5_TRIPR</name>
<feature type="non-terminal residue" evidence="1">
    <location>
        <position position="1"/>
    </location>
</feature>
<dbReference type="EMBL" id="ASHM01034819">
    <property type="protein sequence ID" value="PNX78828.1"/>
    <property type="molecule type" value="Genomic_DNA"/>
</dbReference>
<dbReference type="AlphaFoldDB" id="A0A2K3LJV5"/>
<accession>A0A2K3LJV5</accession>
<sequence length="64" mass="6887">VSKGVEATLVQLLETGLLHADPRPGKIHCSIMYHALTAYLVRLAEDDQPDSLLLGPSANITLGY</sequence>
<reference evidence="1 2" key="2">
    <citation type="journal article" date="2017" name="Front. Plant Sci.">
        <title>Gene Classification and Mining of Molecular Markers Useful in Red Clover (Trifolium pratense) Breeding.</title>
        <authorList>
            <person name="Istvanek J."/>
            <person name="Dluhosova J."/>
            <person name="Dluhos P."/>
            <person name="Patkova L."/>
            <person name="Nedelnik J."/>
            <person name="Repkova J."/>
        </authorList>
    </citation>
    <scope>NUCLEOTIDE SEQUENCE [LARGE SCALE GENOMIC DNA]</scope>
    <source>
        <strain evidence="2">cv. Tatra</strain>
        <tissue evidence="1">Young leaves</tissue>
    </source>
</reference>
<comment type="caution">
    <text evidence="1">The sequence shown here is derived from an EMBL/GenBank/DDBJ whole genome shotgun (WGS) entry which is preliminary data.</text>
</comment>
<organism evidence="1 2">
    <name type="scientific">Trifolium pratense</name>
    <name type="common">Red clover</name>
    <dbReference type="NCBI Taxonomy" id="57577"/>
    <lineage>
        <taxon>Eukaryota</taxon>
        <taxon>Viridiplantae</taxon>
        <taxon>Streptophyta</taxon>
        <taxon>Embryophyta</taxon>
        <taxon>Tracheophyta</taxon>
        <taxon>Spermatophyta</taxon>
        <taxon>Magnoliopsida</taxon>
        <taxon>eudicotyledons</taxon>
        <taxon>Gunneridae</taxon>
        <taxon>Pentapetalae</taxon>
        <taxon>rosids</taxon>
        <taxon>fabids</taxon>
        <taxon>Fabales</taxon>
        <taxon>Fabaceae</taxon>
        <taxon>Papilionoideae</taxon>
        <taxon>50 kb inversion clade</taxon>
        <taxon>NPAAA clade</taxon>
        <taxon>Hologalegina</taxon>
        <taxon>IRL clade</taxon>
        <taxon>Trifolieae</taxon>
        <taxon>Trifolium</taxon>
    </lineage>
</organism>
<reference evidence="1 2" key="1">
    <citation type="journal article" date="2014" name="Am. J. Bot.">
        <title>Genome assembly and annotation for red clover (Trifolium pratense; Fabaceae).</title>
        <authorList>
            <person name="Istvanek J."/>
            <person name="Jaros M."/>
            <person name="Krenek A."/>
            <person name="Repkova J."/>
        </authorList>
    </citation>
    <scope>NUCLEOTIDE SEQUENCE [LARGE SCALE GENOMIC DNA]</scope>
    <source>
        <strain evidence="2">cv. Tatra</strain>
        <tissue evidence="1">Young leaves</tissue>
    </source>
</reference>